<dbReference type="Pfam" id="PF04616">
    <property type="entry name" value="Glyco_hydro_43"/>
    <property type="match status" value="1"/>
</dbReference>
<evidence type="ECO:0000256" key="3">
    <source>
        <dbReference type="ARBA" id="ARBA00022801"/>
    </source>
</evidence>
<keyword evidence="3 6" id="KW-0378">Hydrolase</keyword>
<dbReference type="PANTHER" id="PTHR43772">
    <property type="entry name" value="ENDO-1,4-BETA-XYLANASE"/>
    <property type="match status" value="1"/>
</dbReference>
<evidence type="ECO:0000313" key="8">
    <source>
        <dbReference type="Proteomes" id="UP000665043"/>
    </source>
</evidence>
<evidence type="ECO:0000313" key="7">
    <source>
        <dbReference type="EMBL" id="QTN00695.1"/>
    </source>
</evidence>
<dbReference type="PANTHER" id="PTHR43772:SF2">
    <property type="entry name" value="PUTATIVE (AFU_ORTHOLOGUE AFUA_2G04480)-RELATED"/>
    <property type="match status" value="1"/>
</dbReference>
<name>A0ABX7VUY4_9BACI</name>
<accession>A0ABX7VUY4</accession>
<comment type="similarity">
    <text evidence="1 6">Belongs to the glycosyl hydrolase 43 family.</text>
</comment>
<keyword evidence="4" id="KW-0119">Carbohydrate metabolism</keyword>
<dbReference type="InterPro" id="IPR052176">
    <property type="entry name" value="Glycosyl_Hydrlase_43_Enz"/>
</dbReference>
<evidence type="ECO:0000256" key="4">
    <source>
        <dbReference type="ARBA" id="ARBA00023277"/>
    </source>
</evidence>
<proteinExistence type="inferred from homology"/>
<dbReference type="EMBL" id="CP046956">
    <property type="protein sequence ID" value="QTN00695.1"/>
    <property type="molecule type" value="Genomic_DNA"/>
</dbReference>
<protein>
    <submittedName>
        <fullName evidence="7">Family 43 glycosylhydrolase</fullName>
    </submittedName>
</protein>
<dbReference type="InterPro" id="IPR023296">
    <property type="entry name" value="Glyco_hydro_beta-prop_sf"/>
</dbReference>
<keyword evidence="5 6" id="KW-0326">Glycosidase</keyword>
<dbReference type="CDD" id="cd18619">
    <property type="entry name" value="GH43_CoXyl43_like"/>
    <property type="match status" value="1"/>
</dbReference>
<evidence type="ECO:0000256" key="1">
    <source>
        <dbReference type="ARBA" id="ARBA00009865"/>
    </source>
</evidence>
<dbReference type="RefSeq" id="WP_209365832.1">
    <property type="nucleotide sequence ID" value="NZ_CP046956.1"/>
</dbReference>
<gene>
    <name evidence="7" type="ORF">ERJ70_16205</name>
</gene>
<evidence type="ECO:0000256" key="6">
    <source>
        <dbReference type="RuleBase" id="RU361187"/>
    </source>
</evidence>
<dbReference type="InterPro" id="IPR006710">
    <property type="entry name" value="Glyco_hydro_43"/>
</dbReference>
<keyword evidence="2" id="KW-0858">Xylan degradation</keyword>
<reference evidence="7 8" key="1">
    <citation type="submission" date="2019-12" db="EMBL/GenBank/DDBJ databases">
        <title>The whole genome sequencing of a strain isolated from a Mars analog, Dalangtan Playa.</title>
        <authorList>
            <person name="Huang T."/>
        </authorList>
    </citation>
    <scope>NUCLEOTIDE SEQUENCE [LARGE SCALE GENOMIC DNA]</scope>
    <source>
        <strain evidence="7 8">DP4-553-S</strain>
    </source>
</reference>
<evidence type="ECO:0000256" key="2">
    <source>
        <dbReference type="ARBA" id="ARBA00022651"/>
    </source>
</evidence>
<dbReference type="Gene3D" id="2.115.10.20">
    <property type="entry name" value="Glycosyl hydrolase domain, family 43"/>
    <property type="match status" value="1"/>
</dbReference>
<dbReference type="SUPFAM" id="SSF75005">
    <property type="entry name" value="Arabinanase/levansucrase/invertase"/>
    <property type="match status" value="1"/>
</dbReference>
<keyword evidence="8" id="KW-1185">Reference proteome</keyword>
<evidence type="ECO:0000256" key="5">
    <source>
        <dbReference type="ARBA" id="ARBA00023295"/>
    </source>
</evidence>
<keyword evidence="2" id="KW-0624">Polysaccharide degradation</keyword>
<organism evidence="7 8">
    <name type="scientific">Sediminibacillus dalangtanensis</name>
    <dbReference type="NCBI Taxonomy" id="2729421"/>
    <lineage>
        <taxon>Bacteria</taxon>
        <taxon>Bacillati</taxon>
        <taxon>Bacillota</taxon>
        <taxon>Bacilli</taxon>
        <taxon>Bacillales</taxon>
        <taxon>Bacillaceae</taxon>
        <taxon>Sediminibacillus</taxon>
    </lineage>
</organism>
<sequence>MTENVKPNQPLVTHIFTADPSAHVFEGKVYIYPSHDLDHNEPSNDNGDQYKMKDYHVLSLEDMNSPCVDHGQVLHVDDIPWASRQLWAPDAAYKNNTYYLFFPARDHDGIFRIGVATSSNPAGPFKAEKNYIPGSFSIDPAVFVDDDDKAFIYFGGLWGGQLEKWQTGTFKPDAEGPAPSEPALGPIVAELSDDMLTFKREPKEISIVDENGNPILARDEDRRYFEGPWVHKYNGLYYLSYSTGTTHKIVYAVSENPEGPFEFKGTILKPVTGWTTHHSIVQFQNKWYLFYHDCSLSDGVDHKRSVKFTELKYNEDGTIQTIDPYSDQI</sequence>
<dbReference type="Proteomes" id="UP000665043">
    <property type="component" value="Chromosome"/>
</dbReference>